<dbReference type="InterPro" id="IPR005648">
    <property type="entry name" value="FlgD"/>
</dbReference>
<keyword evidence="7" id="KW-0969">Cilium</keyword>
<evidence type="ECO:0000256" key="1">
    <source>
        <dbReference type="ARBA" id="ARBA00010577"/>
    </source>
</evidence>
<name>A0A1I0MW99_9RHOB</name>
<comment type="function">
    <text evidence="4 5">Required for flagellar hook formation. May act as a scaffolding protein.</text>
</comment>
<sequence>MDVSQTLPAALTAGPAQYSEGTKNGDAVISSDFETFLKMLTAQMENQDPLNPIESSDYAVQLATFSGVEQQVRTNDLLDGLGTKLGLMGLSDIAGWVGMEARVAAPVQFDQTPITLVPQPAIGADETRLVVKNAAGDIVENKIIPTSTDPVQWAGVDQSGTPFPRGVYSFELVSSGNGVHLSTDPVEAYSKITESQNADGNLWLILESGQKIQADTVSAIREP</sequence>
<dbReference type="Pfam" id="PF03963">
    <property type="entry name" value="FlgD"/>
    <property type="match status" value="1"/>
</dbReference>
<accession>A0A1I0MW99</accession>
<keyword evidence="7" id="KW-0282">Flagellum</keyword>
<feature type="domain" description="FlgD/Vpr Ig-like" evidence="6">
    <location>
        <begin position="109"/>
        <end position="175"/>
    </location>
</feature>
<dbReference type="Proteomes" id="UP000199650">
    <property type="component" value="Unassembled WGS sequence"/>
</dbReference>
<dbReference type="EMBL" id="FOJB01000001">
    <property type="protein sequence ID" value="SEV93013.1"/>
    <property type="molecule type" value="Genomic_DNA"/>
</dbReference>
<keyword evidence="8" id="KW-1185">Reference proteome</keyword>
<dbReference type="AlphaFoldDB" id="A0A1I0MW99"/>
<dbReference type="NCBIfam" id="NF009453">
    <property type="entry name" value="PRK12813.1"/>
    <property type="match status" value="1"/>
</dbReference>
<dbReference type="RefSeq" id="WP_091427795.1">
    <property type="nucleotide sequence ID" value="NZ_FOJB01000001.1"/>
</dbReference>
<evidence type="ECO:0000256" key="4">
    <source>
        <dbReference type="ARBA" id="ARBA00024746"/>
    </source>
</evidence>
<keyword evidence="7" id="KW-0966">Cell projection</keyword>
<dbReference type="GO" id="GO:0044781">
    <property type="term" value="P:bacterial-type flagellum organization"/>
    <property type="evidence" value="ECO:0007669"/>
    <property type="project" value="UniProtKB-UniRule"/>
</dbReference>
<protein>
    <recommendedName>
        <fullName evidence="2 5">Basal-body rod modification protein FlgD</fullName>
    </recommendedName>
</protein>
<evidence type="ECO:0000313" key="7">
    <source>
        <dbReference type="EMBL" id="SEV93013.1"/>
    </source>
</evidence>
<dbReference type="STRING" id="1173584.SAMN05444851_0384"/>
<keyword evidence="3 5" id="KW-1005">Bacterial flagellum biogenesis</keyword>
<dbReference type="OrthoDB" id="9785233at2"/>
<evidence type="ECO:0000256" key="3">
    <source>
        <dbReference type="ARBA" id="ARBA00022795"/>
    </source>
</evidence>
<proteinExistence type="inferred from homology"/>
<evidence type="ECO:0000313" key="8">
    <source>
        <dbReference type="Proteomes" id="UP000199650"/>
    </source>
</evidence>
<organism evidence="7 8">
    <name type="scientific">Aliiroseovarius sediminilitoris</name>
    <dbReference type="NCBI Taxonomy" id="1173584"/>
    <lineage>
        <taxon>Bacteria</taxon>
        <taxon>Pseudomonadati</taxon>
        <taxon>Pseudomonadota</taxon>
        <taxon>Alphaproteobacteria</taxon>
        <taxon>Rhodobacterales</taxon>
        <taxon>Paracoccaceae</taxon>
        <taxon>Aliiroseovarius</taxon>
    </lineage>
</organism>
<comment type="similarity">
    <text evidence="1 5">Belongs to the FlgD family.</text>
</comment>
<dbReference type="InterPro" id="IPR025965">
    <property type="entry name" value="FlgD/Vpr_Ig-like"/>
</dbReference>
<evidence type="ECO:0000256" key="5">
    <source>
        <dbReference type="RuleBase" id="RU362076"/>
    </source>
</evidence>
<gene>
    <name evidence="7" type="ORF">SAMN05444851_0384</name>
</gene>
<evidence type="ECO:0000259" key="6">
    <source>
        <dbReference type="Pfam" id="PF13860"/>
    </source>
</evidence>
<evidence type="ECO:0000256" key="2">
    <source>
        <dbReference type="ARBA" id="ARBA00016013"/>
    </source>
</evidence>
<dbReference type="Pfam" id="PF13860">
    <property type="entry name" value="FlgD_ig"/>
    <property type="match status" value="1"/>
</dbReference>
<reference evidence="7 8" key="1">
    <citation type="submission" date="2016-10" db="EMBL/GenBank/DDBJ databases">
        <authorList>
            <person name="de Groot N.N."/>
        </authorList>
    </citation>
    <scope>NUCLEOTIDE SEQUENCE [LARGE SCALE GENOMIC DNA]</scope>
    <source>
        <strain evidence="7 8">DSM 29439</strain>
    </source>
</reference>